<dbReference type="AlphaFoldDB" id="A0A0F9UGP4"/>
<accession>A0A0F9UGP4</accession>
<protein>
    <submittedName>
        <fullName evidence="1">Uncharacterized protein</fullName>
    </submittedName>
</protein>
<evidence type="ECO:0000313" key="1">
    <source>
        <dbReference type="EMBL" id="KKN86542.1"/>
    </source>
</evidence>
<comment type="caution">
    <text evidence="1">The sequence shown here is derived from an EMBL/GenBank/DDBJ whole genome shotgun (WGS) entry which is preliminary data.</text>
</comment>
<sequence>MSTKFDENDEDLDLRPFQATIVADDTPISSAEAYEERIEKDYAIKLPQSRLVFRAKILSPKSANMLTYRFSNLPRLKNGNFKKEAYNDLEKLADEYIPRIITKPSVSKPPAEDEELLDGVLSTRILTANDQIAILTWASTGELPELTQAEIDSFRDE</sequence>
<gene>
    <name evidence="1" type="ORF">LCGC14_0267180</name>
</gene>
<reference evidence="1" key="1">
    <citation type="journal article" date="2015" name="Nature">
        <title>Complex archaea that bridge the gap between prokaryotes and eukaryotes.</title>
        <authorList>
            <person name="Spang A."/>
            <person name="Saw J.H."/>
            <person name="Jorgensen S.L."/>
            <person name="Zaremba-Niedzwiedzka K."/>
            <person name="Martijn J."/>
            <person name="Lind A.E."/>
            <person name="van Eijk R."/>
            <person name="Schleper C."/>
            <person name="Guy L."/>
            <person name="Ettema T.J."/>
        </authorList>
    </citation>
    <scope>NUCLEOTIDE SEQUENCE</scope>
</reference>
<dbReference type="EMBL" id="LAZR01000146">
    <property type="protein sequence ID" value="KKN86542.1"/>
    <property type="molecule type" value="Genomic_DNA"/>
</dbReference>
<proteinExistence type="predicted"/>
<organism evidence="1">
    <name type="scientific">marine sediment metagenome</name>
    <dbReference type="NCBI Taxonomy" id="412755"/>
    <lineage>
        <taxon>unclassified sequences</taxon>
        <taxon>metagenomes</taxon>
        <taxon>ecological metagenomes</taxon>
    </lineage>
</organism>
<name>A0A0F9UGP4_9ZZZZ</name>